<feature type="region of interest" description="Disordered" evidence="1">
    <location>
        <begin position="37"/>
        <end position="122"/>
    </location>
</feature>
<feature type="compositionally biased region" description="Low complexity" evidence="1">
    <location>
        <begin position="78"/>
        <end position="102"/>
    </location>
</feature>
<dbReference type="Proteomes" id="UP001311915">
    <property type="component" value="Unassembled WGS sequence"/>
</dbReference>
<proteinExistence type="predicted"/>
<gene>
    <name evidence="2" type="ORF">R3W88_026922</name>
</gene>
<accession>A0AAV9LF98</accession>
<protein>
    <recommendedName>
        <fullName evidence="4">Integrase core domain containing protein</fullName>
    </recommendedName>
</protein>
<organism evidence="2 3">
    <name type="scientific">Solanum pinnatisectum</name>
    <name type="common">tansyleaf nightshade</name>
    <dbReference type="NCBI Taxonomy" id="50273"/>
    <lineage>
        <taxon>Eukaryota</taxon>
        <taxon>Viridiplantae</taxon>
        <taxon>Streptophyta</taxon>
        <taxon>Embryophyta</taxon>
        <taxon>Tracheophyta</taxon>
        <taxon>Spermatophyta</taxon>
        <taxon>Magnoliopsida</taxon>
        <taxon>eudicotyledons</taxon>
        <taxon>Gunneridae</taxon>
        <taxon>Pentapetalae</taxon>
        <taxon>asterids</taxon>
        <taxon>lamiids</taxon>
        <taxon>Solanales</taxon>
        <taxon>Solanaceae</taxon>
        <taxon>Solanoideae</taxon>
        <taxon>Solaneae</taxon>
        <taxon>Solanum</taxon>
    </lineage>
</organism>
<dbReference type="AlphaFoldDB" id="A0AAV9LF98"/>
<comment type="caution">
    <text evidence="2">The sequence shown here is derived from an EMBL/GenBank/DDBJ whole genome shotgun (WGS) entry which is preliminary data.</text>
</comment>
<keyword evidence="3" id="KW-1185">Reference proteome</keyword>
<evidence type="ECO:0000313" key="2">
    <source>
        <dbReference type="EMBL" id="KAK4724143.1"/>
    </source>
</evidence>
<evidence type="ECO:0008006" key="4">
    <source>
        <dbReference type="Google" id="ProtNLM"/>
    </source>
</evidence>
<evidence type="ECO:0000313" key="3">
    <source>
        <dbReference type="Proteomes" id="UP001311915"/>
    </source>
</evidence>
<evidence type="ECO:0000256" key="1">
    <source>
        <dbReference type="SAM" id="MobiDB-lite"/>
    </source>
</evidence>
<dbReference type="EMBL" id="JAWPEI010000006">
    <property type="protein sequence ID" value="KAK4724143.1"/>
    <property type="molecule type" value="Genomic_DNA"/>
</dbReference>
<sequence length="160" mass="17139">MAPKKQVTYTKRGRTKSVVPTFRLIDKDVDVEKDPAYVPPAIRTSPTAPRTTRNQSKQVVPDVVTASPSDEEDILIESPIGSTIGSKSTSASGSESASLFGSATHSSSHGRAASSDEATSLEVVLVPPNTDPAPVAEEPNRWCVEGQSKIYRDAKMKNEK</sequence>
<reference evidence="2 3" key="1">
    <citation type="submission" date="2023-10" db="EMBL/GenBank/DDBJ databases">
        <title>Genome-Wide Identification Analysis in wild type Solanum Pinnatisectum Reveals Some Genes Defensing Phytophthora Infestans.</title>
        <authorList>
            <person name="Sun C."/>
        </authorList>
    </citation>
    <scope>NUCLEOTIDE SEQUENCE [LARGE SCALE GENOMIC DNA]</scope>
    <source>
        <strain evidence="2">LQN</strain>
        <tissue evidence="2">Leaf</tissue>
    </source>
</reference>
<feature type="compositionally biased region" description="Polar residues" evidence="1">
    <location>
        <begin position="44"/>
        <end position="58"/>
    </location>
</feature>
<name>A0AAV9LF98_9SOLN</name>